<dbReference type="InterPro" id="IPR036986">
    <property type="entry name" value="S4_RNA-bd_sf"/>
</dbReference>
<protein>
    <submittedName>
        <fullName evidence="2">Uncharacterized protein YbcJ</fullName>
    </submittedName>
</protein>
<gene>
    <name evidence="2" type="ORF">AVDCRST_MAG03-3548</name>
</gene>
<dbReference type="AlphaFoldDB" id="A0A6J4Q4X6"/>
<dbReference type="Gene3D" id="3.10.290.10">
    <property type="entry name" value="RNA-binding S4 domain"/>
    <property type="match status" value="1"/>
</dbReference>
<dbReference type="SUPFAM" id="SSF55174">
    <property type="entry name" value="Alpha-L RNA-binding motif"/>
    <property type="match status" value="1"/>
</dbReference>
<dbReference type="EMBL" id="CADCUT010000208">
    <property type="protein sequence ID" value="CAA9434765.1"/>
    <property type="molecule type" value="Genomic_DNA"/>
</dbReference>
<dbReference type="Pfam" id="PF13275">
    <property type="entry name" value="S4_2"/>
    <property type="match status" value="1"/>
</dbReference>
<accession>A0A6J4Q4X6</accession>
<dbReference type="GO" id="GO:0003723">
    <property type="term" value="F:RNA binding"/>
    <property type="evidence" value="ECO:0007669"/>
    <property type="project" value="UniProtKB-KW"/>
</dbReference>
<evidence type="ECO:0000256" key="1">
    <source>
        <dbReference type="PROSITE-ProRule" id="PRU00182"/>
    </source>
</evidence>
<sequence>MKASDLVGSGGEAKVLIQAGEVLVNGEVETRRGRKLAPGDVVEVGDERLEVG</sequence>
<reference evidence="2" key="1">
    <citation type="submission" date="2020-02" db="EMBL/GenBank/DDBJ databases">
        <authorList>
            <person name="Meier V. D."/>
        </authorList>
    </citation>
    <scope>NUCLEOTIDE SEQUENCE</scope>
    <source>
        <strain evidence="2">AVDCRST_MAG03</strain>
    </source>
</reference>
<proteinExistence type="predicted"/>
<organism evidence="2">
    <name type="scientific">uncultured Rubrobacteraceae bacterium</name>
    <dbReference type="NCBI Taxonomy" id="349277"/>
    <lineage>
        <taxon>Bacteria</taxon>
        <taxon>Bacillati</taxon>
        <taxon>Actinomycetota</taxon>
        <taxon>Rubrobacteria</taxon>
        <taxon>Rubrobacterales</taxon>
        <taxon>Rubrobacteraceae</taxon>
        <taxon>environmental samples</taxon>
    </lineage>
</organism>
<evidence type="ECO:0000313" key="2">
    <source>
        <dbReference type="EMBL" id="CAA9434765.1"/>
    </source>
</evidence>
<keyword evidence="1" id="KW-0694">RNA-binding</keyword>
<dbReference type="CDD" id="cd00165">
    <property type="entry name" value="S4"/>
    <property type="match status" value="1"/>
</dbReference>
<dbReference type="PROSITE" id="PS50889">
    <property type="entry name" value="S4"/>
    <property type="match status" value="1"/>
</dbReference>
<name>A0A6J4Q4X6_9ACTN</name>